<dbReference type="Proteomes" id="UP001236652">
    <property type="component" value="Chromosome"/>
</dbReference>
<name>A0ABY8V0E3_9BACI</name>
<proteinExistence type="predicted"/>
<organism evidence="2 3">
    <name type="scientific">Pontibacillus chungwhensis</name>
    <dbReference type="NCBI Taxonomy" id="265426"/>
    <lineage>
        <taxon>Bacteria</taxon>
        <taxon>Bacillati</taxon>
        <taxon>Bacillota</taxon>
        <taxon>Bacilli</taxon>
        <taxon>Bacillales</taxon>
        <taxon>Bacillaceae</taxon>
        <taxon>Pontibacillus</taxon>
    </lineage>
</organism>
<feature type="transmembrane region" description="Helical" evidence="1">
    <location>
        <begin position="7"/>
        <end position="26"/>
    </location>
</feature>
<keyword evidence="1" id="KW-1133">Transmembrane helix</keyword>
<accession>A0ABY8V0E3</accession>
<keyword evidence="1" id="KW-0812">Transmembrane</keyword>
<dbReference type="RefSeq" id="WP_284526868.1">
    <property type="nucleotide sequence ID" value="NZ_CP126446.1"/>
</dbReference>
<keyword evidence="3" id="KW-1185">Reference proteome</keyword>
<sequence>MKNKMRTFLMVSGILVLCILTVFFFIRSNQYSNYLDYKVDLHVSNIVDEIKYTKPLLEYINATDNPDDYSKEILNRSLNSMWDSLNELRMLVLKTKKMDHLNMHALNEMKLKLTKNPEISHGEYKEQYKVLLEYFNVLDDTVNAELERFEDLTYEIILMDHKIEGHQNNIKDRNPFDPKFKFNDDDWFDFINELSEINENFNGR</sequence>
<dbReference type="EMBL" id="CP126446">
    <property type="protein sequence ID" value="WIF99080.1"/>
    <property type="molecule type" value="Genomic_DNA"/>
</dbReference>
<reference evidence="2 3" key="1">
    <citation type="submission" date="2023-05" db="EMBL/GenBank/DDBJ databases">
        <title>Comparative genomics reveals the evidence of polycyclic aromatic hydrocarbons degradation in moderately halophilic genus Pontibacillus.</title>
        <authorList>
            <person name="Yang H."/>
            <person name="Qian Z."/>
        </authorList>
    </citation>
    <scope>NUCLEOTIDE SEQUENCE [LARGE SCALE GENOMIC DNA]</scope>
    <source>
        <strain evidence="3">HN14</strain>
    </source>
</reference>
<evidence type="ECO:0000313" key="2">
    <source>
        <dbReference type="EMBL" id="WIF99080.1"/>
    </source>
</evidence>
<gene>
    <name evidence="2" type="ORF">QNI29_05340</name>
</gene>
<evidence type="ECO:0000256" key="1">
    <source>
        <dbReference type="SAM" id="Phobius"/>
    </source>
</evidence>
<keyword evidence="1" id="KW-0472">Membrane</keyword>
<protein>
    <submittedName>
        <fullName evidence="2">Uncharacterized protein</fullName>
    </submittedName>
</protein>
<evidence type="ECO:0000313" key="3">
    <source>
        <dbReference type="Proteomes" id="UP001236652"/>
    </source>
</evidence>